<reference evidence="2" key="1">
    <citation type="submission" date="2017-04" db="EMBL/GenBank/DDBJ databases">
        <authorList>
            <person name="Varghese N."/>
            <person name="Submissions S."/>
        </authorList>
    </citation>
    <scope>NUCLEOTIDE SEQUENCE [LARGE SCALE GENOMIC DNA]</scope>
    <source>
        <strain evidence="2">Dd16</strain>
    </source>
</reference>
<protein>
    <submittedName>
        <fullName evidence="1">Uncharacterized protein</fullName>
    </submittedName>
</protein>
<organism evidence="1 2">
    <name type="scientific">Allosphingosinicella indica</name>
    <dbReference type="NCBI Taxonomy" id="941907"/>
    <lineage>
        <taxon>Bacteria</taxon>
        <taxon>Pseudomonadati</taxon>
        <taxon>Pseudomonadota</taxon>
        <taxon>Alphaproteobacteria</taxon>
        <taxon>Sphingomonadales</taxon>
        <taxon>Sphingomonadaceae</taxon>
        <taxon>Allosphingosinicella</taxon>
    </lineage>
</organism>
<keyword evidence="2" id="KW-1185">Reference proteome</keyword>
<dbReference type="RefSeq" id="WP_172840780.1">
    <property type="nucleotide sequence ID" value="NZ_LT840185.1"/>
</dbReference>
<evidence type="ECO:0000313" key="2">
    <source>
        <dbReference type="Proteomes" id="UP000192934"/>
    </source>
</evidence>
<dbReference type="AlphaFoldDB" id="A0A1X7FZ47"/>
<accession>A0A1X7FZ47</accession>
<dbReference type="Proteomes" id="UP000192934">
    <property type="component" value="Chromosome I"/>
</dbReference>
<dbReference type="STRING" id="941907.SAMN06295910_0324"/>
<proteinExistence type="predicted"/>
<name>A0A1X7FZ47_9SPHN</name>
<gene>
    <name evidence="1" type="ORF">SAMN06295910_0324</name>
</gene>
<sequence length="56" mass="6289">MLDDDAAYFERRAETQIELASKSTDTRAVQAHYALANFYLERIYGTSEEGKAANDA</sequence>
<dbReference type="EMBL" id="LT840185">
    <property type="protein sequence ID" value="SMF61339.1"/>
    <property type="molecule type" value="Genomic_DNA"/>
</dbReference>
<evidence type="ECO:0000313" key="1">
    <source>
        <dbReference type="EMBL" id="SMF61339.1"/>
    </source>
</evidence>